<accession>A0AAW0RQ65</accession>
<reference evidence="2 3" key="1">
    <citation type="submission" date="2020-02" db="EMBL/GenBank/DDBJ databases">
        <title>Comparative genomics of the hypocrealean fungal genus Beauvera.</title>
        <authorList>
            <person name="Showalter D.N."/>
            <person name="Bushley K.E."/>
            <person name="Rehner S.A."/>
        </authorList>
    </citation>
    <scope>NUCLEOTIDE SEQUENCE [LARGE SCALE GENOMIC DNA]</scope>
    <source>
        <strain evidence="2 3">ARSEF4384</strain>
    </source>
</reference>
<dbReference type="EMBL" id="JAAHCF010000411">
    <property type="protein sequence ID" value="KAK8144245.1"/>
    <property type="molecule type" value="Genomic_DNA"/>
</dbReference>
<dbReference type="AlphaFoldDB" id="A0AAW0RQ65"/>
<keyword evidence="1" id="KW-0472">Membrane</keyword>
<gene>
    <name evidence="2" type="ORF">G3M48_006128</name>
</gene>
<evidence type="ECO:0000256" key="1">
    <source>
        <dbReference type="SAM" id="Phobius"/>
    </source>
</evidence>
<organism evidence="2 3">
    <name type="scientific">Beauveria asiatica</name>
    <dbReference type="NCBI Taxonomy" id="1069075"/>
    <lineage>
        <taxon>Eukaryota</taxon>
        <taxon>Fungi</taxon>
        <taxon>Dikarya</taxon>
        <taxon>Ascomycota</taxon>
        <taxon>Pezizomycotina</taxon>
        <taxon>Sordariomycetes</taxon>
        <taxon>Hypocreomycetidae</taxon>
        <taxon>Hypocreales</taxon>
        <taxon>Cordycipitaceae</taxon>
        <taxon>Beauveria</taxon>
    </lineage>
</organism>
<name>A0AAW0RQ65_9HYPO</name>
<keyword evidence="1" id="KW-0812">Transmembrane</keyword>
<protein>
    <submittedName>
        <fullName evidence="2">Uncharacterized protein</fullName>
    </submittedName>
</protein>
<keyword evidence="1" id="KW-1133">Transmembrane helix</keyword>
<proteinExistence type="predicted"/>
<comment type="caution">
    <text evidence="2">The sequence shown here is derived from an EMBL/GenBank/DDBJ whole genome shotgun (WGS) entry which is preliminary data.</text>
</comment>
<dbReference type="Proteomes" id="UP001397290">
    <property type="component" value="Unassembled WGS sequence"/>
</dbReference>
<evidence type="ECO:0000313" key="2">
    <source>
        <dbReference type="EMBL" id="KAK8144245.1"/>
    </source>
</evidence>
<feature type="transmembrane region" description="Helical" evidence="1">
    <location>
        <begin position="86"/>
        <end position="106"/>
    </location>
</feature>
<evidence type="ECO:0000313" key="3">
    <source>
        <dbReference type="Proteomes" id="UP001397290"/>
    </source>
</evidence>
<sequence>MNTVATLLAAAGGVTWTGTVTDLGSTLARESPVTRTPLARESVEAEGIKLISVASGSIAISITTLSHIALQTLQLARAHLEEPSSALLGSIAGVVLLAVGASLLYCRKKSGPTTSTSSLMLQKRAPNPRTFSYQPQITNPTQHGGNTCIRPGRLNIPTQ</sequence>
<keyword evidence="3" id="KW-1185">Reference proteome</keyword>